<accession>A0A179B7I9</accession>
<dbReference type="EMBL" id="LVXZ01000251">
    <property type="protein sequence ID" value="OAP87390.1"/>
    <property type="molecule type" value="Genomic_DNA"/>
</dbReference>
<protein>
    <submittedName>
        <fullName evidence="1">Uncharacterized protein</fullName>
    </submittedName>
</protein>
<comment type="caution">
    <text evidence="1">The sequence shown here is derived from an EMBL/GenBank/DDBJ whole genome shotgun (WGS) entry which is preliminary data.</text>
</comment>
<organism evidence="1 2">
    <name type="scientific">Acidithiobacillus ferrooxidans</name>
    <name type="common">Thiobacillus ferrooxidans</name>
    <dbReference type="NCBI Taxonomy" id="920"/>
    <lineage>
        <taxon>Bacteria</taxon>
        <taxon>Pseudomonadati</taxon>
        <taxon>Pseudomonadota</taxon>
        <taxon>Acidithiobacillia</taxon>
        <taxon>Acidithiobacillales</taxon>
        <taxon>Acidithiobacillaceae</taxon>
        <taxon>Acidithiobacillus</taxon>
    </lineage>
</organism>
<evidence type="ECO:0000313" key="1">
    <source>
        <dbReference type="EMBL" id="OAP87390.1"/>
    </source>
</evidence>
<reference evidence="1 2" key="1">
    <citation type="submission" date="2016-04" db="EMBL/GenBank/DDBJ databases">
        <title>Acidithiobacillus ferrooxidans genome sequencing and assembly.</title>
        <authorList>
            <person name="Zhou Z."/>
        </authorList>
    </citation>
    <scope>NUCLEOTIDE SEQUENCE [LARGE SCALE GENOMIC DNA]</scope>
    <source>
        <strain evidence="1 2">BY0502</strain>
    </source>
</reference>
<keyword evidence="2" id="KW-1185">Reference proteome</keyword>
<evidence type="ECO:0000313" key="2">
    <source>
        <dbReference type="Proteomes" id="UP000078302"/>
    </source>
</evidence>
<dbReference type="Proteomes" id="UP000078302">
    <property type="component" value="Unassembled WGS sequence"/>
</dbReference>
<gene>
    <name evidence="1" type="ORF">A4H96_14290</name>
</gene>
<dbReference type="AlphaFoldDB" id="A0A179B7I9"/>
<name>A0A179B7I9_ACIFR</name>
<proteinExistence type="predicted"/>
<sequence length="238" mass="27339">MGNVVSEAEYRYDPEQDSDWYPPVACTLSEFALLSVGVNPHNYIVSLAFIEAEDRMRSAVFRREVLDGVISERDRLTMDGVERLAAVRHEKLRDAVFQGIIPMAEAYKNVPERFQKFSFNVLKSFAGKMRWGFWEEQVSETSTAQQLSPASLLIEQLTARTGWDSMPRLLVVLEAYRRIYEEHKISEGATLEEKVQLVKDLWQERAGKPLDDTPAQCLTYVLHTTLASKPGRRPRRRS</sequence>